<organism evidence="7 8">
    <name type="scientific">Euplotes crassus</name>
    <dbReference type="NCBI Taxonomy" id="5936"/>
    <lineage>
        <taxon>Eukaryota</taxon>
        <taxon>Sar</taxon>
        <taxon>Alveolata</taxon>
        <taxon>Ciliophora</taxon>
        <taxon>Intramacronucleata</taxon>
        <taxon>Spirotrichea</taxon>
        <taxon>Hypotrichia</taxon>
        <taxon>Euplotida</taxon>
        <taxon>Euplotidae</taxon>
        <taxon>Moneuplotes</taxon>
    </lineage>
</organism>
<evidence type="ECO:0000256" key="4">
    <source>
        <dbReference type="PROSITE-ProRule" id="PRU00175"/>
    </source>
</evidence>
<dbReference type="GO" id="GO:0016567">
    <property type="term" value="P:protein ubiquitination"/>
    <property type="evidence" value="ECO:0007669"/>
    <property type="project" value="TreeGrafter"/>
</dbReference>
<evidence type="ECO:0000256" key="3">
    <source>
        <dbReference type="ARBA" id="ARBA00022833"/>
    </source>
</evidence>
<dbReference type="GO" id="GO:0005737">
    <property type="term" value="C:cytoplasm"/>
    <property type="evidence" value="ECO:0007669"/>
    <property type="project" value="TreeGrafter"/>
</dbReference>
<dbReference type="InterPro" id="IPR001841">
    <property type="entry name" value="Znf_RING"/>
</dbReference>
<dbReference type="InterPro" id="IPR013083">
    <property type="entry name" value="Znf_RING/FYVE/PHD"/>
</dbReference>
<dbReference type="GO" id="GO:0008270">
    <property type="term" value="F:zinc ion binding"/>
    <property type="evidence" value="ECO:0007669"/>
    <property type="project" value="UniProtKB-KW"/>
</dbReference>
<dbReference type="EMBL" id="CAMPGE010018252">
    <property type="protein sequence ID" value="CAI2376687.1"/>
    <property type="molecule type" value="Genomic_DNA"/>
</dbReference>
<feature type="region of interest" description="Disordered" evidence="5">
    <location>
        <begin position="40"/>
        <end position="65"/>
    </location>
</feature>
<keyword evidence="3" id="KW-0862">Zinc</keyword>
<evidence type="ECO:0000256" key="1">
    <source>
        <dbReference type="ARBA" id="ARBA00022723"/>
    </source>
</evidence>
<evidence type="ECO:0000313" key="7">
    <source>
        <dbReference type="EMBL" id="CAI2376687.1"/>
    </source>
</evidence>
<dbReference type="SUPFAM" id="SSF57850">
    <property type="entry name" value="RING/U-box"/>
    <property type="match status" value="1"/>
</dbReference>
<dbReference type="PROSITE" id="PS50089">
    <property type="entry name" value="ZF_RING_2"/>
    <property type="match status" value="1"/>
</dbReference>
<name>A0AAD2D1P1_EUPCR</name>
<keyword evidence="2 4" id="KW-0863">Zinc-finger</keyword>
<gene>
    <name evidence="7" type="ORF">ECRASSUSDP1_LOCUS18058</name>
</gene>
<dbReference type="Proteomes" id="UP001295684">
    <property type="component" value="Unassembled WGS sequence"/>
</dbReference>
<proteinExistence type="predicted"/>
<feature type="compositionally biased region" description="Polar residues" evidence="5">
    <location>
        <begin position="260"/>
        <end position="275"/>
    </location>
</feature>
<evidence type="ECO:0000259" key="6">
    <source>
        <dbReference type="PROSITE" id="PS50089"/>
    </source>
</evidence>
<sequence>MNSLTKRYYCHSCKAEFREEQGEEVRCSRCSSIFCEEADQDYSEESECKDRDEIEAERSNPYSQGKSFNLEDVIQAQPDGNTQRVIRIENNMGTVTLDGMFNGLADMLGGVLGNQLAEQVAQRSMDNVVEQIMHSDPNQDGAQPASKKSIDSLSKGNYETLSTNIECQDLKLVSKEGKRIYLEEAKNNCNSNDCSVCKEKFDPVDSELTRMPCMHIFHNACILPWLEKHNSCPTCRFELPTYDEDYQPSKNSNPTPPSTGETIIQDGSPTGESNSPPAPAIISTHSFNITHSS</sequence>
<keyword evidence="8" id="KW-1185">Reference proteome</keyword>
<dbReference type="GO" id="GO:0061630">
    <property type="term" value="F:ubiquitin protein ligase activity"/>
    <property type="evidence" value="ECO:0007669"/>
    <property type="project" value="TreeGrafter"/>
</dbReference>
<feature type="compositionally biased region" description="Polar residues" evidence="5">
    <location>
        <begin position="283"/>
        <end position="293"/>
    </location>
</feature>
<evidence type="ECO:0000313" key="8">
    <source>
        <dbReference type="Proteomes" id="UP001295684"/>
    </source>
</evidence>
<keyword evidence="1" id="KW-0479">Metal-binding</keyword>
<accession>A0AAD2D1P1</accession>
<dbReference type="PANTHER" id="PTHR15710:SF217">
    <property type="entry name" value="E3 UBIQUITIN-PROTEIN LIGASE RDUF2"/>
    <property type="match status" value="1"/>
</dbReference>
<feature type="compositionally biased region" description="Basic and acidic residues" evidence="5">
    <location>
        <begin position="46"/>
        <end position="58"/>
    </location>
</feature>
<dbReference type="PANTHER" id="PTHR15710">
    <property type="entry name" value="E3 UBIQUITIN-PROTEIN LIGASE PRAJA"/>
    <property type="match status" value="1"/>
</dbReference>
<evidence type="ECO:0000256" key="5">
    <source>
        <dbReference type="SAM" id="MobiDB-lite"/>
    </source>
</evidence>
<dbReference type="AlphaFoldDB" id="A0AAD2D1P1"/>
<feature type="domain" description="RING-type" evidence="6">
    <location>
        <begin position="194"/>
        <end position="236"/>
    </location>
</feature>
<dbReference type="Gene3D" id="3.30.40.10">
    <property type="entry name" value="Zinc/RING finger domain, C3HC4 (zinc finger)"/>
    <property type="match status" value="1"/>
</dbReference>
<dbReference type="SMART" id="SM00184">
    <property type="entry name" value="RING"/>
    <property type="match status" value="1"/>
</dbReference>
<reference evidence="7" key="1">
    <citation type="submission" date="2023-07" db="EMBL/GenBank/DDBJ databases">
        <authorList>
            <consortium name="AG Swart"/>
            <person name="Singh M."/>
            <person name="Singh A."/>
            <person name="Seah K."/>
            <person name="Emmerich C."/>
        </authorList>
    </citation>
    <scope>NUCLEOTIDE SEQUENCE</scope>
    <source>
        <strain evidence="7">DP1</strain>
    </source>
</reference>
<evidence type="ECO:0000256" key="2">
    <source>
        <dbReference type="ARBA" id="ARBA00022771"/>
    </source>
</evidence>
<comment type="caution">
    <text evidence="7">The sequence shown here is derived from an EMBL/GenBank/DDBJ whole genome shotgun (WGS) entry which is preliminary data.</text>
</comment>
<feature type="region of interest" description="Disordered" evidence="5">
    <location>
        <begin position="243"/>
        <end position="293"/>
    </location>
</feature>
<protein>
    <recommendedName>
        <fullName evidence="6">RING-type domain-containing protein</fullName>
    </recommendedName>
</protein>
<dbReference type="Pfam" id="PF13639">
    <property type="entry name" value="zf-RING_2"/>
    <property type="match status" value="1"/>
</dbReference>